<evidence type="ECO:0000256" key="2">
    <source>
        <dbReference type="ARBA" id="ARBA00023125"/>
    </source>
</evidence>
<dbReference type="EMBL" id="DWWI01000037">
    <property type="protein sequence ID" value="HJC42392.1"/>
    <property type="molecule type" value="Genomic_DNA"/>
</dbReference>
<dbReference type="SUPFAM" id="SSF46689">
    <property type="entry name" value="Homeodomain-like"/>
    <property type="match status" value="2"/>
</dbReference>
<keyword evidence="2" id="KW-0238">DNA-binding</keyword>
<protein>
    <submittedName>
        <fullName evidence="5">AraC family transcriptional regulator</fullName>
    </submittedName>
</protein>
<evidence type="ECO:0000256" key="3">
    <source>
        <dbReference type="ARBA" id="ARBA00023163"/>
    </source>
</evidence>
<feature type="domain" description="HTH araC/xylS-type" evidence="4">
    <location>
        <begin position="245"/>
        <end position="343"/>
    </location>
</feature>
<dbReference type="PROSITE" id="PS01124">
    <property type="entry name" value="HTH_ARAC_FAMILY_2"/>
    <property type="match status" value="1"/>
</dbReference>
<name>A0A9D2P1K0_9FIRM</name>
<dbReference type="InterPro" id="IPR018062">
    <property type="entry name" value="HTH_AraC-typ_CS"/>
</dbReference>
<sequence length="345" mass="39414">MDKSLCRIIEKLSDVPDGRCLDIRHSLNICEKNSTADKQTADGQKAAIYMIDDTAVPKNARLRTETYELYPGIELSFHCYLASKFHIRHSHSASVLSVDHCRAGRIGWEMKDGLSLYFGSGDLSFHFTDKCADSEITLPLGYYEGLTVSMDLSILNKKMPELLEDADIDMKELCYKFCGKKETAALPANSRIEHIFSEVYDLPEQMKLPYLKLKCQELLLFLNMAEPAKEKALDPHYSDQVEIIREIHDRMTGHPECRYTIDELAREYLINTATLKNIFKSVYGMPVASYMKQYRITKAACMLRESDLSIAAIARAVGYESQSKFSAAFKDIMKILPTDYRRQYT</sequence>
<dbReference type="AlphaFoldDB" id="A0A9D2P1K0"/>
<dbReference type="InterPro" id="IPR053142">
    <property type="entry name" value="PchR_regulatory_protein"/>
</dbReference>
<dbReference type="PANTHER" id="PTHR47893">
    <property type="entry name" value="REGULATORY PROTEIN PCHR"/>
    <property type="match status" value="1"/>
</dbReference>
<organism evidence="5 6">
    <name type="scientific">Candidatus Mediterraneibacter gallistercoris</name>
    <dbReference type="NCBI Taxonomy" id="2838671"/>
    <lineage>
        <taxon>Bacteria</taxon>
        <taxon>Bacillati</taxon>
        <taxon>Bacillota</taxon>
        <taxon>Clostridia</taxon>
        <taxon>Lachnospirales</taxon>
        <taxon>Lachnospiraceae</taxon>
        <taxon>Mediterraneibacter</taxon>
    </lineage>
</organism>
<evidence type="ECO:0000313" key="6">
    <source>
        <dbReference type="Proteomes" id="UP000823895"/>
    </source>
</evidence>
<dbReference type="GO" id="GO:0003700">
    <property type="term" value="F:DNA-binding transcription factor activity"/>
    <property type="evidence" value="ECO:0007669"/>
    <property type="project" value="InterPro"/>
</dbReference>
<reference evidence="5" key="1">
    <citation type="journal article" date="2021" name="PeerJ">
        <title>Extensive microbial diversity within the chicken gut microbiome revealed by metagenomics and culture.</title>
        <authorList>
            <person name="Gilroy R."/>
            <person name="Ravi A."/>
            <person name="Getino M."/>
            <person name="Pursley I."/>
            <person name="Horton D.L."/>
            <person name="Alikhan N.F."/>
            <person name="Baker D."/>
            <person name="Gharbi K."/>
            <person name="Hall N."/>
            <person name="Watson M."/>
            <person name="Adriaenssens E.M."/>
            <person name="Foster-Nyarko E."/>
            <person name="Jarju S."/>
            <person name="Secka A."/>
            <person name="Antonio M."/>
            <person name="Oren A."/>
            <person name="Chaudhuri R.R."/>
            <person name="La Ragione R."/>
            <person name="Hildebrand F."/>
            <person name="Pallen M.J."/>
        </authorList>
    </citation>
    <scope>NUCLEOTIDE SEQUENCE</scope>
    <source>
        <strain evidence="5">CHK165-2605</strain>
    </source>
</reference>
<dbReference type="SMART" id="SM00342">
    <property type="entry name" value="HTH_ARAC"/>
    <property type="match status" value="1"/>
</dbReference>
<gene>
    <name evidence="5" type="ORF">H9756_01725</name>
</gene>
<dbReference type="Gene3D" id="1.10.10.60">
    <property type="entry name" value="Homeodomain-like"/>
    <property type="match status" value="2"/>
</dbReference>
<keyword evidence="3" id="KW-0804">Transcription</keyword>
<dbReference type="InterPro" id="IPR009057">
    <property type="entry name" value="Homeodomain-like_sf"/>
</dbReference>
<keyword evidence="1" id="KW-0805">Transcription regulation</keyword>
<comment type="caution">
    <text evidence="5">The sequence shown here is derived from an EMBL/GenBank/DDBJ whole genome shotgun (WGS) entry which is preliminary data.</text>
</comment>
<accession>A0A9D2P1K0</accession>
<dbReference type="Pfam" id="PF12833">
    <property type="entry name" value="HTH_18"/>
    <property type="match status" value="1"/>
</dbReference>
<evidence type="ECO:0000256" key="1">
    <source>
        <dbReference type="ARBA" id="ARBA00023015"/>
    </source>
</evidence>
<evidence type="ECO:0000313" key="5">
    <source>
        <dbReference type="EMBL" id="HJC42392.1"/>
    </source>
</evidence>
<dbReference type="InterPro" id="IPR018060">
    <property type="entry name" value="HTH_AraC"/>
</dbReference>
<evidence type="ECO:0000259" key="4">
    <source>
        <dbReference type="PROSITE" id="PS01124"/>
    </source>
</evidence>
<dbReference type="GO" id="GO:0043565">
    <property type="term" value="F:sequence-specific DNA binding"/>
    <property type="evidence" value="ECO:0007669"/>
    <property type="project" value="InterPro"/>
</dbReference>
<reference evidence="5" key="2">
    <citation type="submission" date="2021-04" db="EMBL/GenBank/DDBJ databases">
        <authorList>
            <person name="Gilroy R."/>
        </authorList>
    </citation>
    <scope>NUCLEOTIDE SEQUENCE</scope>
    <source>
        <strain evidence="5">CHK165-2605</strain>
    </source>
</reference>
<dbReference type="PROSITE" id="PS00041">
    <property type="entry name" value="HTH_ARAC_FAMILY_1"/>
    <property type="match status" value="1"/>
</dbReference>
<dbReference type="Proteomes" id="UP000823895">
    <property type="component" value="Unassembled WGS sequence"/>
</dbReference>
<dbReference type="PANTHER" id="PTHR47893:SF1">
    <property type="entry name" value="REGULATORY PROTEIN PCHR"/>
    <property type="match status" value="1"/>
</dbReference>
<proteinExistence type="predicted"/>